<feature type="compositionally biased region" description="Low complexity" evidence="13">
    <location>
        <begin position="1"/>
        <end position="11"/>
    </location>
</feature>
<evidence type="ECO:0000256" key="4">
    <source>
        <dbReference type="ARBA" id="ARBA00022679"/>
    </source>
</evidence>
<evidence type="ECO:0000259" key="14">
    <source>
        <dbReference type="PROSITE" id="PS51726"/>
    </source>
</evidence>
<evidence type="ECO:0000256" key="8">
    <source>
        <dbReference type="ARBA" id="ARBA00022853"/>
    </source>
</evidence>
<feature type="region of interest" description="Disordered" evidence="13">
    <location>
        <begin position="92"/>
        <end position="117"/>
    </location>
</feature>
<keyword evidence="5" id="KW-0479">Metal-binding</keyword>
<dbReference type="InterPro" id="IPR002717">
    <property type="entry name" value="HAT_MYST-type"/>
</dbReference>
<dbReference type="Gene3D" id="3.30.60.60">
    <property type="entry name" value="N-acetyl transferase-like"/>
    <property type="match status" value="1"/>
</dbReference>
<sequence>MDQGSSIITRSATRRSVRKIKLSKSQNNTDINKTKSNGVSPTSKHIPKIKSNPINKQKHQTSSSTTKIQPTKGTHSRLISPYIWRSRLNQLNNQLSSPPPTRQRQLPRSNPIPSKQQSLFREAQMKAKDKLKLKCSSSNVISLPFSLSDKHISEGPLPEVVVFERNNIKPSFPSPYPLVFSSLPQMFLCPKCFQYFSSSDTLSLHLQHCSSTGPPGTEIYRQDNLSFFEVDGELHKRFCQNLCLLSKLFLDHKTIYRDVSPFLFYLLYQWVNEDGKGPHWGFIGYFSKEKLSDKDHNLSCIMVLPQHLRKGYGNMLIEFSYLLSRHEEKQGSPEQPLSDLGLLAYRSYWRSVILDHLISLITPGEDEEEKRTPVFSVKNLSVTSGVRAEDLISTMQYYGLIKYWKSSHVILVEECSKNEGGTKKRKRKLDPVHLVWNPTEWVS</sequence>
<dbReference type="GO" id="GO:0003712">
    <property type="term" value="F:transcription coregulator activity"/>
    <property type="evidence" value="ECO:0007669"/>
    <property type="project" value="TreeGrafter"/>
</dbReference>
<dbReference type="GO" id="GO:0004402">
    <property type="term" value="F:histone acetyltransferase activity"/>
    <property type="evidence" value="ECO:0007669"/>
    <property type="project" value="InterPro"/>
</dbReference>
<dbReference type="Gene3D" id="3.40.630.30">
    <property type="match status" value="1"/>
</dbReference>
<evidence type="ECO:0000256" key="11">
    <source>
        <dbReference type="PIRSR" id="PIRSR602717-51"/>
    </source>
</evidence>
<evidence type="ECO:0000313" key="16">
    <source>
        <dbReference type="Proteomes" id="UP001165289"/>
    </source>
</evidence>
<keyword evidence="7" id="KW-0862">Zinc</keyword>
<evidence type="ECO:0000256" key="10">
    <source>
        <dbReference type="ARBA" id="ARBA00023242"/>
    </source>
</evidence>
<evidence type="ECO:0000313" key="15">
    <source>
        <dbReference type="EMBL" id="KAI6646535.1"/>
    </source>
</evidence>
<dbReference type="InterPro" id="IPR016181">
    <property type="entry name" value="Acyl_CoA_acyltransferase"/>
</dbReference>
<keyword evidence="6" id="KW-0863">Zinc-finger</keyword>
<dbReference type="Proteomes" id="UP001165289">
    <property type="component" value="Unassembled WGS sequence"/>
</dbReference>
<evidence type="ECO:0000256" key="13">
    <source>
        <dbReference type="SAM" id="MobiDB-lite"/>
    </source>
</evidence>
<comment type="subcellular location">
    <subcellularLocation>
        <location evidence="1 12">Nucleus</location>
    </subcellularLocation>
</comment>
<keyword evidence="16" id="KW-1185">Reference proteome</keyword>
<evidence type="ECO:0000256" key="12">
    <source>
        <dbReference type="RuleBase" id="RU361211"/>
    </source>
</evidence>
<dbReference type="Gene3D" id="1.10.10.10">
    <property type="entry name" value="Winged helix-like DNA-binding domain superfamily/Winged helix DNA-binding domain"/>
    <property type="match status" value="1"/>
</dbReference>
<reference evidence="15 16" key="1">
    <citation type="journal article" date="2023" name="BMC Biol.">
        <title>The compact genome of the sponge Oopsacas minuta (Hexactinellida) is lacking key metazoan core genes.</title>
        <authorList>
            <person name="Santini S."/>
            <person name="Schenkelaars Q."/>
            <person name="Jourda C."/>
            <person name="Duchesne M."/>
            <person name="Belahbib H."/>
            <person name="Rocher C."/>
            <person name="Selva M."/>
            <person name="Riesgo A."/>
            <person name="Vervoort M."/>
            <person name="Leys S.P."/>
            <person name="Kodjabachian L."/>
            <person name="Le Bivic A."/>
            <person name="Borchiellini C."/>
            <person name="Claverie J.M."/>
            <person name="Renard E."/>
        </authorList>
    </citation>
    <scope>NUCLEOTIDE SEQUENCE [LARGE SCALE GENOMIC DNA]</scope>
    <source>
        <strain evidence="15">SPO-2</strain>
    </source>
</reference>
<dbReference type="GO" id="GO:0000785">
    <property type="term" value="C:chromatin"/>
    <property type="evidence" value="ECO:0007669"/>
    <property type="project" value="TreeGrafter"/>
</dbReference>
<organism evidence="15 16">
    <name type="scientific">Oopsacas minuta</name>
    <dbReference type="NCBI Taxonomy" id="111878"/>
    <lineage>
        <taxon>Eukaryota</taxon>
        <taxon>Metazoa</taxon>
        <taxon>Porifera</taxon>
        <taxon>Hexactinellida</taxon>
        <taxon>Hexasterophora</taxon>
        <taxon>Lyssacinosida</taxon>
        <taxon>Leucopsacidae</taxon>
        <taxon>Oopsacas</taxon>
    </lineage>
</organism>
<feature type="active site" description="Proton donor/acceptor" evidence="11">
    <location>
        <position position="334"/>
    </location>
</feature>
<comment type="catalytic activity">
    <reaction evidence="12">
        <text>L-lysyl-[protein] + acetyl-CoA = N(6)-acetyl-L-lysyl-[protein] + CoA + H(+)</text>
        <dbReference type="Rhea" id="RHEA:45948"/>
        <dbReference type="Rhea" id="RHEA-COMP:9752"/>
        <dbReference type="Rhea" id="RHEA-COMP:10731"/>
        <dbReference type="ChEBI" id="CHEBI:15378"/>
        <dbReference type="ChEBI" id="CHEBI:29969"/>
        <dbReference type="ChEBI" id="CHEBI:57287"/>
        <dbReference type="ChEBI" id="CHEBI:57288"/>
        <dbReference type="ChEBI" id="CHEBI:61930"/>
        <dbReference type="EC" id="2.3.1.48"/>
    </reaction>
</comment>
<dbReference type="PANTHER" id="PTHR10615:SF161">
    <property type="entry name" value="HISTONE ACETYLTRANSFERASE KAT7"/>
    <property type="match status" value="1"/>
</dbReference>
<dbReference type="AlphaFoldDB" id="A0AAV7JDJ3"/>
<evidence type="ECO:0000256" key="1">
    <source>
        <dbReference type="ARBA" id="ARBA00004123"/>
    </source>
</evidence>
<keyword evidence="8" id="KW-0156">Chromatin regulator</keyword>
<evidence type="ECO:0000256" key="3">
    <source>
        <dbReference type="ARBA" id="ARBA00013184"/>
    </source>
</evidence>
<keyword evidence="4" id="KW-0808">Transferase</keyword>
<feature type="domain" description="MYST-type HAT" evidence="14">
    <location>
        <begin position="153"/>
        <end position="438"/>
    </location>
</feature>
<dbReference type="GO" id="GO:0005634">
    <property type="term" value="C:nucleus"/>
    <property type="evidence" value="ECO:0007669"/>
    <property type="project" value="UniProtKB-SubCell"/>
</dbReference>
<dbReference type="GO" id="GO:0003682">
    <property type="term" value="F:chromatin binding"/>
    <property type="evidence" value="ECO:0007669"/>
    <property type="project" value="TreeGrafter"/>
</dbReference>
<dbReference type="SUPFAM" id="SSF55729">
    <property type="entry name" value="Acyl-CoA N-acyltransferases (Nat)"/>
    <property type="match status" value="1"/>
</dbReference>
<keyword evidence="9" id="KW-0007">Acetylation</keyword>
<proteinExistence type="inferred from homology"/>
<dbReference type="Pfam" id="PF17772">
    <property type="entry name" value="zf-MYST"/>
    <property type="match status" value="1"/>
</dbReference>
<dbReference type="EMBL" id="JAKMXF010000354">
    <property type="protein sequence ID" value="KAI6646535.1"/>
    <property type="molecule type" value="Genomic_DNA"/>
</dbReference>
<feature type="compositionally biased region" description="Basic residues" evidence="13">
    <location>
        <begin position="12"/>
        <end position="22"/>
    </location>
</feature>
<name>A0AAV7JDJ3_9METZ</name>
<dbReference type="GO" id="GO:0006357">
    <property type="term" value="P:regulation of transcription by RNA polymerase II"/>
    <property type="evidence" value="ECO:0007669"/>
    <property type="project" value="TreeGrafter"/>
</dbReference>
<dbReference type="InterPro" id="IPR040706">
    <property type="entry name" value="Zf-MYST"/>
</dbReference>
<dbReference type="PANTHER" id="PTHR10615">
    <property type="entry name" value="HISTONE ACETYLTRANSFERASE"/>
    <property type="match status" value="1"/>
</dbReference>
<accession>A0AAV7JDJ3</accession>
<dbReference type="InterPro" id="IPR036388">
    <property type="entry name" value="WH-like_DNA-bd_sf"/>
</dbReference>
<evidence type="ECO:0000256" key="2">
    <source>
        <dbReference type="ARBA" id="ARBA00010107"/>
    </source>
</evidence>
<evidence type="ECO:0000256" key="7">
    <source>
        <dbReference type="ARBA" id="ARBA00022833"/>
    </source>
</evidence>
<protein>
    <recommendedName>
        <fullName evidence="3 12">Histone acetyltransferase</fullName>
        <ecNumber evidence="3 12">2.3.1.48</ecNumber>
    </recommendedName>
</protein>
<dbReference type="PROSITE" id="PS51726">
    <property type="entry name" value="MYST_HAT"/>
    <property type="match status" value="1"/>
</dbReference>
<dbReference type="InterPro" id="IPR050603">
    <property type="entry name" value="MYST_HAT"/>
</dbReference>
<gene>
    <name evidence="15" type="ORF">LOD99_12656</name>
</gene>
<dbReference type="Pfam" id="PF01853">
    <property type="entry name" value="MOZ_SAS"/>
    <property type="match status" value="1"/>
</dbReference>
<feature type="compositionally biased region" description="Polar residues" evidence="13">
    <location>
        <begin position="52"/>
        <end position="73"/>
    </location>
</feature>
<feature type="compositionally biased region" description="Polar residues" evidence="13">
    <location>
        <begin position="23"/>
        <end position="43"/>
    </location>
</feature>
<dbReference type="EC" id="2.3.1.48" evidence="3 12"/>
<evidence type="ECO:0000256" key="5">
    <source>
        <dbReference type="ARBA" id="ARBA00022723"/>
    </source>
</evidence>
<evidence type="ECO:0000256" key="9">
    <source>
        <dbReference type="ARBA" id="ARBA00022990"/>
    </source>
</evidence>
<comment type="caution">
    <text evidence="15">The sequence shown here is derived from an EMBL/GenBank/DDBJ whole genome shotgun (WGS) entry which is preliminary data.</text>
</comment>
<keyword evidence="10 12" id="KW-0539">Nucleus</keyword>
<comment type="similarity">
    <text evidence="2 12">Belongs to the MYST (SAS/MOZ) family.</text>
</comment>
<dbReference type="GO" id="GO:0008270">
    <property type="term" value="F:zinc ion binding"/>
    <property type="evidence" value="ECO:0007669"/>
    <property type="project" value="UniProtKB-KW"/>
</dbReference>
<feature type="region of interest" description="Disordered" evidence="13">
    <location>
        <begin position="1"/>
        <end position="76"/>
    </location>
</feature>
<evidence type="ECO:0000256" key="6">
    <source>
        <dbReference type="ARBA" id="ARBA00022771"/>
    </source>
</evidence>